<dbReference type="RefSeq" id="WP_352559460.1">
    <property type="nucleotide sequence ID" value="NZ_JAMYQB010000015.1"/>
</dbReference>
<evidence type="ECO:0000256" key="2">
    <source>
        <dbReference type="SAM" id="Phobius"/>
    </source>
</evidence>
<keyword evidence="2" id="KW-0812">Transmembrane</keyword>
<feature type="region of interest" description="Disordered" evidence="1">
    <location>
        <begin position="128"/>
        <end position="152"/>
    </location>
</feature>
<keyword evidence="4" id="KW-1185">Reference proteome</keyword>
<reference evidence="3 4" key="1">
    <citation type="journal article" date="2024" name="Proc. Natl. Acad. Sci. U.S.A.">
        <title>The evolutionary genomics of adaptation to stress in wild rhizobium bacteria.</title>
        <authorList>
            <person name="Kehlet-Delgado H."/>
            <person name="Montoya A.P."/>
            <person name="Jensen K.T."/>
            <person name="Wendlandt C.E."/>
            <person name="Dexheimer C."/>
            <person name="Roberts M."/>
            <person name="Torres Martinez L."/>
            <person name="Friesen M.L."/>
            <person name="Griffitts J.S."/>
            <person name="Porter S.S."/>
        </authorList>
    </citation>
    <scope>NUCLEOTIDE SEQUENCE [LARGE SCALE GENOMIC DNA]</scope>
    <source>
        <strain evidence="3 4">M0641</strain>
    </source>
</reference>
<name>A0ABV1Z2P9_9HYPH</name>
<organism evidence="3 4">
    <name type="scientific">Mesorhizobium caraganae</name>
    <dbReference type="NCBI Taxonomy" id="483206"/>
    <lineage>
        <taxon>Bacteria</taxon>
        <taxon>Pseudomonadati</taxon>
        <taxon>Pseudomonadota</taxon>
        <taxon>Alphaproteobacteria</taxon>
        <taxon>Hyphomicrobiales</taxon>
        <taxon>Phyllobacteriaceae</taxon>
        <taxon>Mesorhizobium</taxon>
    </lineage>
</organism>
<protein>
    <submittedName>
        <fullName evidence="3">Uncharacterized protein</fullName>
    </submittedName>
</protein>
<evidence type="ECO:0000313" key="3">
    <source>
        <dbReference type="EMBL" id="MER9406056.1"/>
    </source>
</evidence>
<gene>
    <name evidence="3" type="ORF">NKI36_18675</name>
</gene>
<feature type="compositionally biased region" description="Polar residues" evidence="1">
    <location>
        <begin position="143"/>
        <end position="152"/>
    </location>
</feature>
<keyword evidence="2" id="KW-0472">Membrane</keyword>
<comment type="caution">
    <text evidence="3">The sequence shown here is derived from an EMBL/GenBank/DDBJ whole genome shotgun (WGS) entry which is preliminary data.</text>
</comment>
<evidence type="ECO:0000313" key="4">
    <source>
        <dbReference type="Proteomes" id="UP001433071"/>
    </source>
</evidence>
<keyword evidence="2" id="KW-1133">Transmembrane helix</keyword>
<dbReference type="EMBL" id="JAMYQB010000015">
    <property type="protein sequence ID" value="MER9406056.1"/>
    <property type="molecule type" value="Genomic_DNA"/>
</dbReference>
<proteinExistence type="predicted"/>
<dbReference type="Proteomes" id="UP001433071">
    <property type="component" value="Unassembled WGS sequence"/>
</dbReference>
<feature type="transmembrane region" description="Helical" evidence="2">
    <location>
        <begin position="159"/>
        <end position="181"/>
    </location>
</feature>
<evidence type="ECO:0000256" key="1">
    <source>
        <dbReference type="SAM" id="MobiDB-lite"/>
    </source>
</evidence>
<sequence>MAAVPSANADPAKTGLIKALAQPPAPSGAPLQPAAVPALQAQLSATPAKAQQTGSAEILQAYLAIAEPGAGTPDAAGRPIRAVAAVPANDDAQHGLPVLPPITDDGAAAKPAGLPWLAFLVPEGSPQSRASATNAAAKRGQATPRSNGAVQPESQEMRIGLMAVGTGFLVVAIFGFVLLVLR</sequence>
<accession>A0ABV1Z2P9</accession>